<evidence type="ECO:0000256" key="1">
    <source>
        <dbReference type="ARBA" id="ARBA00004651"/>
    </source>
</evidence>
<reference evidence="9" key="1">
    <citation type="submission" date="2023-06" db="EMBL/GenBank/DDBJ databases">
        <title>Comparative genomics of Bacillaceae isolates and their secondary metabolite potential.</title>
        <authorList>
            <person name="Song L."/>
            <person name="Nielsen L.J."/>
            <person name="Mohite O."/>
            <person name="Xu X."/>
            <person name="Weber T."/>
            <person name="Kovacs A.T."/>
        </authorList>
    </citation>
    <scope>NUCLEOTIDE SEQUENCE</scope>
    <source>
        <strain evidence="9">D8_B_37</strain>
    </source>
</reference>
<feature type="transmembrane region" description="Helical" evidence="8">
    <location>
        <begin position="79"/>
        <end position="101"/>
    </location>
</feature>
<dbReference type="PANTHER" id="PTHR42865:SF7">
    <property type="entry name" value="PROTON_GLUTAMATE-ASPARTATE SYMPORTER"/>
    <property type="match status" value="1"/>
</dbReference>
<feature type="transmembrane region" description="Helical" evidence="8">
    <location>
        <begin position="7"/>
        <end position="27"/>
    </location>
</feature>
<dbReference type="RefSeq" id="WP_061461174.1">
    <property type="nucleotide sequence ID" value="NZ_CP011008.1"/>
</dbReference>
<dbReference type="SUPFAM" id="SSF118215">
    <property type="entry name" value="Proton glutamate symport protein"/>
    <property type="match status" value="1"/>
</dbReference>
<dbReference type="PROSITE" id="PS00713">
    <property type="entry name" value="NA_DICARBOXYL_SYMP_1"/>
    <property type="match status" value="1"/>
</dbReference>
<dbReference type="KEGG" id="bsj:UP17_01320"/>
<dbReference type="PROSITE" id="PS00714">
    <property type="entry name" value="NA_DICARBOXYL_SYMP_2"/>
    <property type="match status" value="1"/>
</dbReference>
<evidence type="ECO:0000313" key="9">
    <source>
        <dbReference type="EMBL" id="MDM5450838.1"/>
    </source>
</evidence>
<comment type="subcellular location">
    <subcellularLocation>
        <location evidence="1">Cell membrane</location>
        <topology evidence="1">Multi-pass membrane protein</topology>
    </subcellularLocation>
</comment>
<feature type="transmembrane region" description="Helical" evidence="8">
    <location>
        <begin position="228"/>
        <end position="253"/>
    </location>
</feature>
<dbReference type="InterPro" id="IPR036458">
    <property type="entry name" value="Na:dicarbo_symporter_sf"/>
</dbReference>
<dbReference type="EMBL" id="JAUCEY010000006">
    <property type="protein sequence ID" value="MDM5450838.1"/>
    <property type="molecule type" value="Genomic_DNA"/>
</dbReference>
<dbReference type="Pfam" id="PF00375">
    <property type="entry name" value="SDF"/>
    <property type="match status" value="1"/>
</dbReference>
<evidence type="ECO:0000313" key="10">
    <source>
        <dbReference type="Proteomes" id="UP001234602"/>
    </source>
</evidence>
<feature type="transmembrane region" description="Helical" evidence="8">
    <location>
        <begin position="198"/>
        <end position="216"/>
    </location>
</feature>
<dbReference type="GO" id="GO:0006835">
    <property type="term" value="P:dicarboxylic acid transport"/>
    <property type="evidence" value="ECO:0007669"/>
    <property type="project" value="TreeGrafter"/>
</dbReference>
<keyword evidence="3" id="KW-1003">Cell membrane</keyword>
<dbReference type="AlphaFoldDB" id="A0AAW7IL00"/>
<gene>
    <name evidence="9" type="ORF">QUF89_00945</name>
</gene>
<dbReference type="PANTHER" id="PTHR42865">
    <property type="entry name" value="PROTON/GLUTAMATE-ASPARTATE SYMPORTER"/>
    <property type="match status" value="1"/>
</dbReference>
<dbReference type="Gene3D" id="1.10.3860.10">
    <property type="entry name" value="Sodium:dicarboxylate symporter"/>
    <property type="match status" value="1"/>
</dbReference>
<accession>A0AAW7IL00</accession>
<keyword evidence="5" id="KW-0769">Symport</keyword>
<protein>
    <submittedName>
        <fullName evidence="9">Cation:dicarboxylase symporter family transporter</fullName>
    </submittedName>
</protein>
<evidence type="ECO:0000256" key="6">
    <source>
        <dbReference type="ARBA" id="ARBA00022989"/>
    </source>
</evidence>
<feature type="transmembrane region" description="Helical" evidence="8">
    <location>
        <begin position="349"/>
        <end position="375"/>
    </location>
</feature>
<dbReference type="InterPro" id="IPR018107">
    <property type="entry name" value="Na-dicarboxylate_symporter_CS"/>
</dbReference>
<dbReference type="Proteomes" id="UP001234602">
    <property type="component" value="Unassembled WGS sequence"/>
</dbReference>
<keyword evidence="7 8" id="KW-0472">Membrane</keyword>
<feature type="transmembrane region" description="Helical" evidence="8">
    <location>
        <begin position="47"/>
        <end position="67"/>
    </location>
</feature>
<comment type="caution">
    <text evidence="9">The sequence shown here is derived from an EMBL/GenBank/DDBJ whole genome shotgun (WGS) entry which is preliminary data.</text>
</comment>
<evidence type="ECO:0000256" key="2">
    <source>
        <dbReference type="ARBA" id="ARBA00022448"/>
    </source>
</evidence>
<sequence>MKKFKLSLATQIFIGLILGITVGAIFYGNETAQNFLQPFGDIFLRMIKMIVVPIIVSSLIVAVAGVGDLKAVGKLGAKSLSYFVVVTMIAIAVGLISANIIQPGAGVNMNHLEKTDISTYVDTAETKQHESFVDTIVHIVPSNPVQAMVQGDMLAIIFFSVLFGLSIAAIGEKGKPVFRFFQGTAEGMFYLTNMVMKFAPIGVFALIGVTISKFGLESLIPLGKLALSVYGTMIFFVIVVLGLIAKFVGFNIFTLIKLLKEELILAFSTASSEAVLPKLMEKMEKAGCPKHIATFVIPTGYSFNLDGSTLYQALAAIFIAQMYGIHLSAYEQITLMLVLMITSKGIAGVPGVSFVVLLATLGTVGIPIEGLAFIAGIDRILDMGRTVVNVIGNSLAAIVISKWEGQFNPPSDKELEQVS</sequence>
<feature type="transmembrane region" description="Helical" evidence="8">
    <location>
        <begin position="310"/>
        <end position="329"/>
    </location>
</feature>
<evidence type="ECO:0000256" key="8">
    <source>
        <dbReference type="SAM" id="Phobius"/>
    </source>
</evidence>
<organism evidence="9 10">
    <name type="scientific">Peribacillus simplex</name>
    <dbReference type="NCBI Taxonomy" id="1478"/>
    <lineage>
        <taxon>Bacteria</taxon>
        <taxon>Bacillati</taxon>
        <taxon>Bacillota</taxon>
        <taxon>Bacilli</taxon>
        <taxon>Bacillales</taxon>
        <taxon>Bacillaceae</taxon>
        <taxon>Peribacillus</taxon>
    </lineage>
</organism>
<keyword evidence="4 8" id="KW-0812">Transmembrane</keyword>
<dbReference type="InterPro" id="IPR001991">
    <property type="entry name" value="Na-dicarboxylate_symporter"/>
</dbReference>
<feature type="transmembrane region" description="Helical" evidence="8">
    <location>
        <begin position="153"/>
        <end position="171"/>
    </location>
</feature>
<evidence type="ECO:0000256" key="3">
    <source>
        <dbReference type="ARBA" id="ARBA00022475"/>
    </source>
</evidence>
<keyword evidence="2" id="KW-0813">Transport</keyword>
<evidence type="ECO:0000256" key="4">
    <source>
        <dbReference type="ARBA" id="ARBA00022692"/>
    </source>
</evidence>
<proteinExistence type="predicted"/>
<evidence type="ECO:0000256" key="5">
    <source>
        <dbReference type="ARBA" id="ARBA00022847"/>
    </source>
</evidence>
<keyword evidence="6 8" id="KW-1133">Transmembrane helix</keyword>
<dbReference type="GO" id="GO:0015293">
    <property type="term" value="F:symporter activity"/>
    <property type="evidence" value="ECO:0007669"/>
    <property type="project" value="UniProtKB-KW"/>
</dbReference>
<evidence type="ECO:0000256" key="7">
    <source>
        <dbReference type="ARBA" id="ARBA00023136"/>
    </source>
</evidence>
<name>A0AAW7IL00_9BACI</name>
<dbReference type="FunFam" id="1.10.3860.10:FF:000001">
    <property type="entry name" value="C4-dicarboxylate transport protein"/>
    <property type="match status" value="1"/>
</dbReference>
<dbReference type="GO" id="GO:0005886">
    <property type="term" value="C:plasma membrane"/>
    <property type="evidence" value="ECO:0007669"/>
    <property type="project" value="UniProtKB-SubCell"/>
</dbReference>
<dbReference type="PRINTS" id="PR00173">
    <property type="entry name" value="EDTRNSPORT"/>
</dbReference>